<comment type="caution">
    <text evidence="1">The sequence shown here is derived from an EMBL/GenBank/DDBJ whole genome shotgun (WGS) entry which is preliminary data.</text>
</comment>
<gene>
    <name evidence="1" type="ORF">ACFQ08_19675</name>
</gene>
<feature type="non-terminal residue" evidence="1">
    <location>
        <position position="136"/>
    </location>
</feature>
<keyword evidence="2" id="KW-1185">Reference proteome</keyword>
<evidence type="ECO:0000313" key="2">
    <source>
        <dbReference type="Proteomes" id="UP001597024"/>
    </source>
</evidence>
<proteinExistence type="predicted"/>
<evidence type="ECO:0000313" key="1">
    <source>
        <dbReference type="EMBL" id="MFD0886773.1"/>
    </source>
</evidence>
<accession>A0ABW3DSE4</accession>
<reference evidence="2" key="1">
    <citation type="journal article" date="2019" name="Int. J. Syst. Evol. Microbiol.">
        <title>The Global Catalogue of Microorganisms (GCM) 10K type strain sequencing project: providing services to taxonomists for standard genome sequencing and annotation.</title>
        <authorList>
            <consortium name="The Broad Institute Genomics Platform"/>
            <consortium name="The Broad Institute Genome Sequencing Center for Infectious Disease"/>
            <person name="Wu L."/>
            <person name="Ma J."/>
        </authorList>
    </citation>
    <scope>NUCLEOTIDE SEQUENCE [LARGE SCALE GENOMIC DNA]</scope>
    <source>
        <strain evidence="2">CCUG 62974</strain>
    </source>
</reference>
<dbReference type="Proteomes" id="UP001597024">
    <property type="component" value="Unassembled WGS sequence"/>
</dbReference>
<protein>
    <submittedName>
        <fullName evidence="1">Uncharacterized protein</fullName>
    </submittedName>
</protein>
<organism evidence="1 2">
    <name type="scientific">Streptosporangium algeriense</name>
    <dbReference type="NCBI Taxonomy" id="1682748"/>
    <lineage>
        <taxon>Bacteria</taxon>
        <taxon>Bacillati</taxon>
        <taxon>Actinomycetota</taxon>
        <taxon>Actinomycetes</taxon>
        <taxon>Streptosporangiales</taxon>
        <taxon>Streptosporangiaceae</taxon>
        <taxon>Streptosporangium</taxon>
    </lineage>
</organism>
<dbReference type="EMBL" id="JBHTHX010000710">
    <property type="protein sequence ID" value="MFD0886773.1"/>
    <property type="molecule type" value="Genomic_DNA"/>
</dbReference>
<name>A0ABW3DSE4_9ACTN</name>
<sequence>MSHGALQTCGVLLLSAGVVAGDPLVGSLLPRVFEAQGVGRALMEERATPVLTPWLALFKRLLSNGRLTRAEVIDGCVSRFLRGGDAIDLRFFVRLHELVAPRPREAATRVRDYLRLLPAAPSTVAALALDQVRRTG</sequence>